<proteinExistence type="predicted"/>
<dbReference type="Pfam" id="PF03140">
    <property type="entry name" value="DUF247"/>
    <property type="match status" value="2"/>
</dbReference>
<evidence type="ECO:0000313" key="1">
    <source>
        <dbReference type="Proteomes" id="UP000228380"/>
    </source>
</evidence>
<name>A0A8B9A155_PHODC</name>
<dbReference type="Proteomes" id="UP000228380">
    <property type="component" value="Unplaced"/>
</dbReference>
<gene>
    <name evidence="2" type="primary">LOC103717157</name>
</gene>
<dbReference type="PANTHER" id="PTHR31170">
    <property type="entry name" value="BNAC04G53230D PROTEIN"/>
    <property type="match status" value="1"/>
</dbReference>
<dbReference type="InterPro" id="IPR004158">
    <property type="entry name" value="DUF247_pln"/>
</dbReference>
<dbReference type="GeneID" id="103717157"/>
<dbReference type="RefSeq" id="XP_038979367.1">
    <property type="nucleotide sequence ID" value="XM_039123439.1"/>
</dbReference>
<keyword evidence="1" id="KW-1185">Reference proteome</keyword>
<reference evidence="2" key="1">
    <citation type="submission" date="2025-08" db="UniProtKB">
        <authorList>
            <consortium name="RefSeq"/>
        </authorList>
    </citation>
    <scope>IDENTIFICATION</scope>
    <source>
        <tissue evidence="2">Young leaves</tissue>
    </source>
</reference>
<sequence length="399" mass="45310">MGKAQGPAMDIGLNDREVDIETIVNNSEGEGPDMGFKLNDLTADIEEGVKSFSLCDEEKKWTATSIYKVPSFIRDIRKDIFTPTVVSFGPYHHNAHNLRPVEEHKRRALVHFLRMASKPLDHFIEAMRAIEKQLQDSTIASTRMLRMKDEKCRAKRLPYIRRDMLVMENQLPLLVLKKLLEVEGLQSDVDDVSINKMVLRFFEVEKYIPITGLGLHPLDVYRKSLLHGTPQRTPPRAARNQSSNEVIRPAVELHEAGIKFKKGESLADIDFRKGVLTLPFLQVDDDTESMLLNLVAFEHLHVGTGSEVISYVCFMDEVIDSAKDVRLLHGKGIIRNASGSDKSVAELFGRLSKEVTLGPERRLQDVRRLVNEHCGARWNTWKADLRHNISIPHGPRSHS</sequence>
<dbReference type="AlphaFoldDB" id="A0A8B9A155"/>
<protein>
    <submittedName>
        <fullName evidence="2">UPF0481 protein At3g47200-like</fullName>
    </submittedName>
</protein>
<organism evidence="1 2">
    <name type="scientific">Phoenix dactylifera</name>
    <name type="common">Date palm</name>
    <dbReference type="NCBI Taxonomy" id="42345"/>
    <lineage>
        <taxon>Eukaryota</taxon>
        <taxon>Viridiplantae</taxon>
        <taxon>Streptophyta</taxon>
        <taxon>Embryophyta</taxon>
        <taxon>Tracheophyta</taxon>
        <taxon>Spermatophyta</taxon>
        <taxon>Magnoliopsida</taxon>
        <taxon>Liliopsida</taxon>
        <taxon>Arecaceae</taxon>
        <taxon>Coryphoideae</taxon>
        <taxon>Phoeniceae</taxon>
        <taxon>Phoenix</taxon>
    </lineage>
</organism>
<accession>A0A8B9A155</accession>
<evidence type="ECO:0000313" key="2">
    <source>
        <dbReference type="RefSeq" id="XP_038979367.1"/>
    </source>
</evidence>
<dbReference type="PANTHER" id="PTHR31170:SF18">
    <property type="entry name" value="(WILD MALAYSIAN BANANA) HYPOTHETICAL PROTEIN"/>
    <property type="match status" value="1"/>
</dbReference>
<dbReference type="KEGG" id="pda:103717157"/>
<dbReference type="OrthoDB" id="765255at2759"/>